<dbReference type="GO" id="GO:0016810">
    <property type="term" value="F:hydrolase activity, acting on carbon-nitrogen (but not peptide) bonds"/>
    <property type="evidence" value="ECO:0007669"/>
    <property type="project" value="InterPro"/>
</dbReference>
<gene>
    <name evidence="1" type="ORF">TH53_14235</name>
</gene>
<evidence type="ECO:0000313" key="1">
    <source>
        <dbReference type="EMBL" id="KIO76595.1"/>
    </source>
</evidence>
<dbReference type="STRING" id="1503925.TH53_14235"/>
<sequence>MLVSSLNQIDAGVTTVVDTLQVAHFMEHVDALIRGLKDGGRRAMLSFSGGAGPNIPFPDDIYRVSKTYFSSKDQLLTLAMGAELFNKDFRTHWAMARKLGISIVSHMPVNNVTGTVVTLMERMNVDTVIIAGKIKKYRGKLLEVNTADLNSKIIKSRDYLFEKSGLKKALF</sequence>
<dbReference type="InterPro" id="IPR032466">
    <property type="entry name" value="Metal_Hydrolase"/>
</dbReference>
<comment type="caution">
    <text evidence="1">The sequence shown here is derived from an EMBL/GenBank/DDBJ whole genome shotgun (WGS) entry which is preliminary data.</text>
</comment>
<dbReference type="Proteomes" id="UP000032049">
    <property type="component" value="Unassembled WGS sequence"/>
</dbReference>
<dbReference type="OrthoDB" id="9802793at2"/>
<dbReference type="SUPFAM" id="SSF51556">
    <property type="entry name" value="Metallo-dependent hydrolases"/>
    <property type="match status" value="1"/>
</dbReference>
<keyword evidence="2" id="KW-1185">Reference proteome</keyword>
<dbReference type="EMBL" id="JXRA01000059">
    <property type="protein sequence ID" value="KIO76595.1"/>
    <property type="molecule type" value="Genomic_DNA"/>
</dbReference>
<dbReference type="InterPro" id="IPR011059">
    <property type="entry name" value="Metal-dep_hydrolase_composite"/>
</dbReference>
<dbReference type="Gene3D" id="2.30.40.10">
    <property type="entry name" value="Urease, subunit C, domain 1"/>
    <property type="match status" value="1"/>
</dbReference>
<dbReference type="RefSeq" id="WP_041882886.1">
    <property type="nucleotide sequence ID" value="NZ_CP157278.1"/>
</dbReference>
<dbReference type="AlphaFoldDB" id="A0A0D0GK89"/>
<dbReference type="Gene3D" id="3.20.20.140">
    <property type="entry name" value="Metal-dependent hydrolases"/>
    <property type="match status" value="1"/>
</dbReference>
<organism evidence="1 2">
    <name type="scientific">Pedobacter lusitanus</name>
    <dbReference type="NCBI Taxonomy" id="1503925"/>
    <lineage>
        <taxon>Bacteria</taxon>
        <taxon>Pseudomonadati</taxon>
        <taxon>Bacteroidota</taxon>
        <taxon>Sphingobacteriia</taxon>
        <taxon>Sphingobacteriales</taxon>
        <taxon>Sphingobacteriaceae</taxon>
        <taxon>Pedobacter</taxon>
    </lineage>
</organism>
<name>A0A0D0GK89_9SPHI</name>
<evidence type="ECO:0000313" key="2">
    <source>
        <dbReference type="Proteomes" id="UP000032049"/>
    </source>
</evidence>
<proteinExistence type="predicted"/>
<reference evidence="1 2" key="1">
    <citation type="submission" date="2015-01" db="EMBL/GenBank/DDBJ databases">
        <title>Draft genome sequence of Pedobacter sp. NL19 isolated from sludge of an effluent treatment pond in an abandoned uranium mine.</title>
        <authorList>
            <person name="Santos T."/>
            <person name="Caetano T."/>
            <person name="Covas C."/>
            <person name="Cruz A."/>
            <person name="Mendo S."/>
        </authorList>
    </citation>
    <scope>NUCLEOTIDE SEQUENCE [LARGE SCALE GENOMIC DNA]</scope>
    <source>
        <strain evidence="1 2">NL19</strain>
    </source>
</reference>
<accession>A0A0D0GK89</accession>
<protein>
    <submittedName>
        <fullName evidence="1">Uncharacterized protein</fullName>
    </submittedName>
</protein>